<evidence type="ECO:0000313" key="11">
    <source>
        <dbReference type="Proteomes" id="UP001198220"/>
    </source>
</evidence>
<evidence type="ECO:0000259" key="8">
    <source>
        <dbReference type="Pfam" id="PF02687"/>
    </source>
</evidence>
<evidence type="ECO:0000256" key="2">
    <source>
        <dbReference type="ARBA" id="ARBA00022475"/>
    </source>
</evidence>
<feature type="transmembrane region" description="Helical" evidence="7">
    <location>
        <begin position="306"/>
        <end position="331"/>
    </location>
</feature>
<sequence>MLIGENILLALNGLRANKMRSLLTMLGIIIGIASVIAIMTLGDSISSSVTDSMASMGANNITVGVSQKSTSQETTSSGMTFSMGPRFTKMTEDDYISDEMLDSLEERYGDSIQGFSLTESVGSGTAQLGSLYAYVNATGVNEANLENTDLTLLAGRTLTERDQIEAKKVCLVSDYLVNNLFNGNNMAAVGQTVDVLFNSRYYTYTIVGVYKYEESDMGFSSSSEEDTETTLYLPLQTAKNQTHNTNGYSQFTILTASGVSATSFCDTVENYMNERYYQDNESFEISAMSMESIVESMTSMLSTISLAIAAIGGISLLVGGIGVMNIMLVSITERTREIGTRKALGATNGSIRLQFITESIVICIVGGMLGIILGMIIATVATNMMGYAVSPSITGIVVSVTFSLLIGVFFGYYPANKAAKLNPIEALRYE</sequence>
<dbReference type="RefSeq" id="WP_118770377.1">
    <property type="nucleotide sequence ID" value="NZ_JAJEPS010000010.1"/>
</dbReference>
<keyword evidence="11" id="KW-1185">Reference proteome</keyword>
<dbReference type="AlphaFoldDB" id="A0AAE3DCF3"/>
<reference evidence="10 11" key="1">
    <citation type="submission" date="2021-10" db="EMBL/GenBank/DDBJ databases">
        <title>Anaerobic single-cell dispensing facilitates the cultivation of human gut bacteria.</title>
        <authorList>
            <person name="Afrizal A."/>
        </authorList>
    </citation>
    <scope>NUCLEOTIDE SEQUENCE [LARGE SCALE GENOMIC DNA]</scope>
    <source>
        <strain evidence="10 11">CLA-AA-H276</strain>
    </source>
</reference>
<evidence type="ECO:0000256" key="3">
    <source>
        <dbReference type="ARBA" id="ARBA00022692"/>
    </source>
</evidence>
<name>A0AAE3DCF3_9FIRM</name>
<dbReference type="PANTHER" id="PTHR30572">
    <property type="entry name" value="MEMBRANE COMPONENT OF TRANSPORTER-RELATED"/>
    <property type="match status" value="1"/>
</dbReference>
<feature type="transmembrane region" description="Helical" evidence="7">
    <location>
        <begin position="360"/>
        <end position="381"/>
    </location>
</feature>
<dbReference type="InterPro" id="IPR050250">
    <property type="entry name" value="Macrolide_Exporter_MacB"/>
</dbReference>
<feature type="transmembrane region" description="Helical" evidence="7">
    <location>
        <begin position="393"/>
        <end position="413"/>
    </location>
</feature>
<keyword evidence="5 7" id="KW-0472">Membrane</keyword>
<comment type="subcellular location">
    <subcellularLocation>
        <location evidence="1">Cell membrane</location>
        <topology evidence="1">Multi-pass membrane protein</topology>
    </subcellularLocation>
</comment>
<dbReference type="Pfam" id="PF02687">
    <property type="entry name" value="FtsX"/>
    <property type="match status" value="1"/>
</dbReference>
<keyword evidence="3 7" id="KW-0812">Transmembrane</keyword>
<protein>
    <submittedName>
        <fullName evidence="10">ABC transporter permease</fullName>
    </submittedName>
</protein>
<evidence type="ECO:0000259" key="9">
    <source>
        <dbReference type="Pfam" id="PF12704"/>
    </source>
</evidence>
<feature type="domain" description="MacB-like periplasmic core" evidence="9">
    <location>
        <begin position="21"/>
        <end position="264"/>
    </location>
</feature>
<dbReference type="InterPro" id="IPR003838">
    <property type="entry name" value="ABC3_permease_C"/>
</dbReference>
<evidence type="ECO:0000256" key="4">
    <source>
        <dbReference type="ARBA" id="ARBA00022989"/>
    </source>
</evidence>
<feature type="transmembrane region" description="Helical" evidence="7">
    <location>
        <begin position="21"/>
        <end position="42"/>
    </location>
</feature>
<keyword evidence="4 7" id="KW-1133">Transmembrane helix</keyword>
<dbReference type="EMBL" id="JAJEPS010000010">
    <property type="protein sequence ID" value="MCC2126726.1"/>
    <property type="molecule type" value="Genomic_DNA"/>
</dbReference>
<dbReference type="PANTHER" id="PTHR30572:SF4">
    <property type="entry name" value="ABC TRANSPORTER PERMEASE YTRF"/>
    <property type="match status" value="1"/>
</dbReference>
<proteinExistence type="inferred from homology"/>
<gene>
    <name evidence="10" type="ORF">LKD36_11095</name>
</gene>
<dbReference type="GO" id="GO:0022857">
    <property type="term" value="F:transmembrane transporter activity"/>
    <property type="evidence" value="ECO:0007669"/>
    <property type="project" value="TreeGrafter"/>
</dbReference>
<organism evidence="10 11">
    <name type="scientific">Hominiventricola filiformis</name>
    <dbReference type="NCBI Taxonomy" id="2885352"/>
    <lineage>
        <taxon>Bacteria</taxon>
        <taxon>Bacillati</taxon>
        <taxon>Bacillota</taxon>
        <taxon>Clostridia</taxon>
        <taxon>Lachnospirales</taxon>
        <taxon>Lachnospiraceae</taxon>
        <taxon>Hominiventricola</taxon>
    </lineage>
</organism>
<evidence type="ECO:0000256" key="5">
    <source>
        <dbReference type="ARBA" id="ARBA00023136"/>
    </source>
</evidence>
<evidence type="ECO:0000256" key="6">
    <source>
        <dbReference type="ARBA" id="ARBA00038076"/>
    </source>
</evidence>
<comment type="caution">
    <text evidence="10">The sequence shown here is derived from an EMBL/GenBank/DDBJ whole genome shotgun (WGS) entry which is preliminary data.</text>
</comment>
<feature type="domain" description="ABC3 transporter permease C-terminal" evidence="8">
    <location>
        <begin position="311"/>
        <end position="423"/>
    </location>
</feature>
<dbReference type="InterPro" id="IPR025857">
    <property type="entry name" value="MacB_PCD"/>
</dbReference>
<dbReference type="Pfam" id="PF12704">
    <property type="entry name" value="MacB_PCD"/>
    <property type="match status" value="1"/>
</dbReference>
<dbReference type="GO" id="GO:0005886">
    <property type="term" value="C:plasma membrane"/>
    <property type="evidence" value="ECO:0007669"/>
    <property type="project" value="UniProtKB-SubCell"/>
</dbReference>
<evidence type="ECO:0000256" key="1">
    <source>
        <dbReference type="ARBA" id="ARBA00004651"/>
    </source>
</evidence>
<evidence type="ECO:0000313" key="10">
    <source>
        <dbReference type="EMBL" id="MCC2126726.1"/>
    </source>
</evidence>
<comment type="similarity">
    <text evidence="6">Belongs to the ABC-4 integral membrane protein family.</text>
</comment>
<dbReference type="Proteomes" id="UP001198220">
    <property type="component" value="Unassembled WGS sequence"/>
</dbReference>
<keyword evidence="2" id="KW-1003">Cell membrane</keyword>
<accession>A0AAE3DCF3</accession>
<evidence type="ECO:0000256" key="7">
    <source>
        <dbReference type="SAM" id="Phobius"/>
    </source>
</evidence>